<dbReference type="AlphaFoldDB" id="A0AA40B5Z2"/>
<protein>
    <submittedName>
        <fullName evidence="2">Uncharacterized protein</fullName>
    </submittedName>
</protein>
<dbReference type="Proteomes" id="UP001172101">
    <property type="component" value="Unassembled WGS sequence"/>
</dbReference>
<dbReference type="GeneID" id="85316808"/>
<feature type="signal peptide" evidence="1">
    <location>
        <begin position="1"/>
        <end position="16"/>
    </location>
</feature>
<evidence type="ECO:0000313" key="3">
    <source>
        <dbReference type="Proteomes" id="UP001172101"/>
    </source>
</evidence>
<reference evidence="2" key="1">
    <citation type="submission" date="2023-06" db="EMBL/GenBank/DDBJ databases">
        <title>Genome-scale phylogeny and comparative genomics of the fungal order Sordariales.</title>
        <authorList>
            <consortium name="Lawrence Berkeley National Laboratory"/>
            <person name="Hensen N."/>
            <person name="Bonometti L."/>
            <person name="Westerberg I."/>
            <person name="Brannstrom I.O."/>
            <person name="Guillou S."/>
            <person name="Cros-Aarteil S."/>
            <person name="Calhoun S."/>
            <person name="Haridas S."/>
            <person name="Kuo A."/>
            <person name="Mondo S."/>
            <person name="Pangilinan J."/>
            <person name="Riley R."/>
            <person name="LaButti K."/>
            <person name="Andreopoulos B."/>
            <person name="Lipzen A."/>
            <person name="Chen C."/>
            <person name="Yanf M."/>
            <person name="Daum C."/>
            <person name="Ng V."/>
            <person name="Clum A."/>
            <person name="Steindorff A."/>
            <person name="Ohm R."/>
            <person name="Martin F."/>
            <person name="Silar P."/>
            <person name="Natvig D."/>
            <person name="Lalanne C."/>
            <person name="Gautier V."/>
            <person name="Ament-velasquez S.L."/>
            <person name="Kruys A."/>
            <person name="Hutchinson M.I."/>
            <person name="Powell A.J."/>
            <person name="Barry K."/>
            <person name="Miller A.N."/>
            <person name="Grigoriev I.V."/>
            <person name="Debuchy R."/>
            <person name="Gladieux P."/>
            <person name="Thoren M.H."/>
            <person name="Johannesson H."/>
        </authorList>
    </citation>
    <scope>NUCLEOTIDE SEQUENCE</scope>
    <source>
        <strain evidence="2">SMH2392-1A</strain>
    </source>
</reference>
<gene>
    <name evidence="2" type="ORF">B0T26DRAFT_167131</name>
</gene>
<feature type="chain" id="PRO_5041342351" evidence="1">
    <location>
        <begin position="17"/>
        <end position="87"/>
    </location>
</feature>
<proteinExistence type="predicted"/>
<name>A0AA40B5Z2_9PEZI</name>
<organism evidence="2 3">
    <name type="scientific">Lasiosphaeria miniovina</name>
    <dbReference type="NCBI Taxonomy" id="1954250"/>
    <lineage>
        <taxon>Eukaryota</taxon>
        <taxon>Fungi</taxon>
        <taxon>Dikarya</taxon>
        <taxon>Ascomycota</taxon>
        <taxon>Pezizomycotina</taxon>
        <taxon>Sordariomycetes</taxon>
        <taxon>Sordariomycetidae</taxon>
        <taxon>Sordariales</taxon>
        <taxon>Lasiosphaeriaceae</taxon>
        <taxon>Lasiosphaeria</taxon>
    </lineage>
</organism>
<keyword evidence="3" id="KW-1185">Reference proteome</keyword>
<keyword evidence="1" id="KW-0732">Signal</keyword>
<accession>A0AA40B5Z2</accession>
<sequence length="87" mass="9179">MHLVQFMAFGLSLVAASPVVPKVKVIDECKAVDIVVDVLKLNKATPFCSSFLSVKTSTATAYATVTSTSTQQVQGPTITSTDYLAPV</sequence>
<evidence type="ECO:0000313" key="2">
    <source>
        <dbReference type="EMBL" id="KAK0728320.1"/>
    </source>
</evidence>
<comment type="caution">
    <text evidence="2">The sequence shown here is derived from an EMBL/GenBank/DDBJ whole genome shotgun (WGS) entry which is preliminary data.</text>
</comment>
<dbReference type="RefSeq" id="XP_060301175.1">
    <property type="nucleotide sequence ID" value="XM_060433537.1"/>
</dbReference>
<evidence type="ECO:0000256" key="1">
    <source>
        <dbReference type="SAM" id="SignalP"/>
    </source>
</evidence>
<dbReference type="EMBL" id="JAUIRO010000002">
    <property type="protein sequence ID" value="KAK0728320.1"/>
    <property type="molecule type" value="Genomic_DNA"/>
</dbReference>